<dbReference type="GO" id="GO:0033331">
    <property type="term" value="P:ent-kaurene metabolic process"/>
    <property type="evidence" value="ECO:0007669"/>
    <property type="project" value="UniProtKB-ARBA"/>
</dbReference>
<dbReference type="PANTHER" id="PTHR31739">
    <property type="entry name" value="ENT-COPALYL DIPHOSPHATE SYNTHASE, CHLOROPLASTIC"/>
    <property type="match status" value="1"/>
</dbReference>
<evidence type="ECO:0000256" key="1">
    <source>
        <dbReference type="ARBA" id="ARBA00001946"/>
    </source>
</evidence>
<dbReference type="OrthoDB" id="2343925at2759"/>
<dbReference type="FunFam" id="1.10.600.10:FF:000036">
    <property type="entry name" value="cis-abienol synthase, chloroplastic"/>
    <property type="match status" value="1"/>
</dbReference>
<dbReference type="Pfam" id="PF03936">
    <property type="entry name" value="Terpene_synth_C"/>
    <property type="match status" value="1"/>
</dbReference>
<evidence type="ECO:0000313" key="10">
    <source>
        <dbReference type="Proteomes" id="UP000326396"/>
    </source>
</evidence>
<evidence type="ECO:0000256" key="6">
    <source>
        <dbReference type="ARBA" id="ARBA00066670"/>
    </source>
</evidence>
<evidence type="ECO:0000256" key="5">
    <source>
        <dbReference type="ARBA" id="ARBA00050853"/>
    </source>
</evidence>
<dbReference type="InterPro" id="IPR036965">
    <property type="entry name" value="Terpene_synth_N_sf"/>
</dbReference>
<feature type="domain" description="Terpene synthase N-terminal" evidence="7">
    <location>
        <begin position="211"/>
        <end position="394"/>
    </location>
</feature>
<dbReference type="SFLD" id="SFLDG01014">
    <property type="entry name" value="Terpene_Cyclase_Like_1_N-term"/>
    <property type="match status" value="1"/>
</dbReference>
<keyword evidence="3" id="KW-0460">Magnesium</keyword>
<dbReference type="InterPro" id="IPR005630">
    <property type="entry name" value="Terpene_synthase_metal-bd"/>
</dbReference>
<reference evidence="9 10" key="1">
    <citation type="submission" date="2019-05" db="EMBL/GenBank/DDBJ databases">
        <title>Mikania micrantha, genome provides insights into the molecular mechanism of rapid growth.</title>
        <authorList>
            <person name="Liu B."/>
        </authorList>
    </citation>
    <scope>NUCLEOTIDE SEQUENCE [LARGE SCALE GENOMIC DNA]</scope>
    <source>
        <strain evidence="9">NLD-2019</strain>
        <tissue evidence="9">Leaf</tissue>
    </source>
</reference>
<evidence type="ECO:0000256" key="3">
    <source>
        <dbReference type="ARBA" id="ARBA00022842"/>
    </source>
</evidence>
<evidence type="ECO:0000256" key="4">
    <source>
        <dbReference type="ARBA" id="ARBA00023239"/>
    </source>
</evidence>
<dbReference type="GO" id="GO:0009899">
    <property type="term" value="F:ent-kaurene synthase activity"/>
    <property type="evidence" value="ECO:0007669"/>
    <property type="project" value="UniProtKB-EC"/>
</dbReference>
<comment type="caution">
    <text evidence="9">The sequence shown here is derived from an EMBL/GenBank/DDBJ whole genome shotgun (WGS) entry which is preliminary data.</text>
</comment>
<evidence type="ECO:0000256" key="2">
    <source>
        <dbReference type="ARBA" id="ARBA00022723"/>
    </source>
</evidence>
<dbReference type="Proteomes" id="UP000326396">
    <property type="component" value="Linkage Group LG6"/>
</dbReference>
<comment type="catalytic activity">
    <reaction evidence="5">
        <text>ent-copalyl diphosphate = ent-kaur-16-ene + diphosphate</text>
        <dbReference type="Rhea" id="RHEA:22220"/>
        <dbReference type="ChEBI" id="CHEBI:15415"/>
        <dbReference type="ChEBI" id="CHEBI:33019"/>
        <dbReference type="ChEBI" id="CHEBI:58553"/>
        <dbReference type="EC" id="4.2.3.19"/>
    </reaction>
    <physiologicalReaction direction="left-to-right" evidence="5">
        <dbReference type="Rhea" id="RHEA:22221"/>
    </physiologicalReaction>
</comment>
<dbReference type="InterPro" id="IPR001906">
    <property type="entry name" value="Terpene_synth_N"/>
</dbReference>
<dbReference type="Pfam" id="PF01397">
    <property type="entry name" value="Terpene_synth"/>
    <property type="match status" value="1"/>
</dbReference>
<protein>
    <recommendedName>
        <fullName evidence="6">ent-kaurene synthase</fullName>
        <ecNumber evidence="6">4.2.3.19</ecNumber>
    </recommendedName>
</protein>
<feature type="domain" description="Terpene synthase metal-binding" evidence="8">
    <location>
        <begin position="485"/>
        <end position="717"/>
    </location>
</feature>
<proteinExistence type="predicted"/>
<dbReference type="InterPro" id="IPR008930">
    <property type="entry name" value="Terpenoid_cyclase/PrenylTrfase"/>
</dbReference>
<dbReference type="Gene3D" id="1.50.10.160">
    <property type="match status" value="1"/>
</dbReference>
<dbReference type="EC" id="4.2.3.19" evidence="6"/>
<dbReference type="PANTHER" id="PTHR31739:SF25">
    <property type="entry name" value="(E,E)-GERANYLLINALOOL SYNTHASE"/>
    <property type="match status" value="1"/>
</dbReference>
<dbReference type="AlphaFoldDB" id="A0A5N6MBW9"/>
<dbReference type="SUPFAM" id="SSF48239">
    <property type="entry name" value="Terpenoid cyclases/Protein prenyltransferases"/>
    <property type="match status" value="2"/>
</dbReference>
<evidence type="ECO:0000259" key="8">
    <source>
        <dbReference type="Pfam" id="PF03936"/>
    </source>
</evidence>
<comment type="cofactor">
    <cofactor evidence="1">
        <name>Mg(2+)</name>
        <dbReference type="ChEBI" id="CHEBI:18420"/>
    </cofactor>
</comment>
<gene>
    <name evidence="9" type="ORF">E3N88_33417</name>
</gene>
<dbReference type="EMBL" id="SZYD01000016">
    <property type="protein sequence ID" value="KAD3337896.1"/>
    <property type="molecule type" value="Genomic_DNA"/>
</dbReference>
<dbReference type="GO" id="GO:0000287">
    <property type="term" value="F:magnesium ion binding"/>
    <property type="evidence" value="ECO:0007669"/>
    <property type="project" value="InterPro"/>
</dbReference>
<keyword evidence="4" id="KW-0456">Lyase</keyword>
<dbReference type="SUPFAM" id="SSF48576">
    <property type="entry name" value="Terpenoid synthases"/>
    <property type="match status" value="1"/>
</dbReference>
<keyword evidence="2" id="KW-0479">Metal-binding</keyword>
<dbReference type="InterPro" id="IPR050148">
    <property type="entry name" value="Terpene_synthase-like"/>
</dbReference>
<dbReference type="GO" id="GO:0016102">
    <property type="term" value="P:diterpenoid biosynthetic process"/>
    <property type="evidence" value="ECO:0007669"/>
    <property type="project" value="TreeGrafter"/>
</dbReference>
<dbReference type="InterPro" id="IPR008949">
    <property type="entry name" value="Isoprenoid_synthase_dom_sf"/>
</dbReference>
<accession>A0A5N6MBW9</accession>
<evidence type="ECO:0000313" key="9">
    <source>
        <dbReference type="EMBL" id="KAD3337896.1"/>
    </source>
</evidence>
<dbReference type="FunFam" id="1.50.10.130:FF:000002">
    <property type="entry name" value="Ent-copalyl diphosphate synthase, chloroplastic"/>
    <property type="match status" value="1"/>
</dbReference>
<sequence>MNMETSLASIHILVAKLKEVMFSKETSNRIQSFVSPSAYDTAWLAMIPHPTEQSVPLFKDCLEWLVDNQKKQGYWGETVNGDLPTIDALPATIACMVALQKWGLGTKNIQKGLKFIQANMAEMLHDHLHHLPPWFSIVFPATIELAESSGLKLQFNDHTKLLLADISNQRTQILRAEENAVKWQHLPLLAYLETFQSAKDHVDQETIIKHLTEDGSLFQSPSATAQAYMYTGNQKCLHYLMSLVEKCPNGAVPQKYPMDEELVELSMVDQVQRLGLSEYFSDEIGHILRKVYRSYMVQECLIQDNWNHIAEKLYKDAIAFRLFRMHGYNVSPWTICWFLHDNDLLHHLEHNYRHFTSLFYSVYKATDLIFLGETELHEARSFSRKMLQKILTLKNIEDDNLVIFPNLLQVINEELSTPWIARLDHLDHRMWIEQNKEGPLWTGKASFYKLSCVHNTDLMQLALQNYMFKQSIYQNELHELKEWSKKWGLTEMGFCREKTLYCYFAISASTSLPHDSLIRMLVAKSAILITVADDFFDMHGTLEELHVLIEAINRWDGEGLRGPSKVIFDVLDHLVKDITNTLILRWKVDVTEDFRSLWRETFNSWLTETTWGRSGYIPSVDEYMQTSMISIATHTLVLTSACFLNQSVPKNKLKPQKYENITQSLMATTRLLNDIQSYQKEQEEGIMNLVLLHLNQNPDAGMDDSISEVKRLLEVKRNELLKHVFTHDDDDEFSNQWKHLHLSCFKVFQMLFNSANLYDSDVELQLDIRKAIYVSPEYEFPKHLKPQTTIQAMPKKENMMISARYVQIHDGHLAHVGMNIHQLSKTSMTNVSSKALSSAIFGSCFI</sequence>
<keyword evidence="10" id="KW-1185">Reference proteome</keyword>
<dbReference type="Gene3D" id="1.10.600.10">
    <property type="entry name" value="Farnesyl Diphosphate Synthase"/>
    <property type="match status" value="1"/>
</dbReference>
<evidence type="ECO:0000259" key="7">
    <source>
        <dbReference type="Pfam" id="PF01397"/>
    </source>
</evidence>
<name>A0A5N6MBW9_9ASTR</name>
<organism evidence="9 10">
    <name type="scientific">Mikania micrantha</name>
    <name type="common">bitter vine</name>
    <dbReference type="NCBI Taxonomy" id="192012"/>
    <lineage>
        <taxon>Eukaryota</taxon>
        <taxon>Viridiplantae</taxon>
        <taxon>Streptophyta</taxon>
        <taxon>Embryophyta</taxon>
        <taxon>Tracheophyta</taxon>
        <taxon>Spermatophyta</taxon>
        <taxon>Magnoliopsida</taxon>
        <taxon>eudicotyledons</taxon>
        <taxon>Gunneridae</taxon>
        <taxon>Pentapetalae</taxon>
        <taxon>asterids</taxon>
        <taxon>campanulids</taxon>
        <taxon>Asterales</taxon>
        <taxon>Asteraceae</taxon>
        <taxon>Asteroideae</taxon>
        <taxon>Heliantheae alliance</taxon>
        <taxon>Eupatorieae</taxon>
        <taxon>Mikania</taxon>
    </lineage>
</organism>
<dbReference type="Gene3D" id="1.50.10.130">
    <property type="entry name" value="Terpene synthase, N-terminal domain"/>
    <property type="match status" value="1"/>
</dbReference>